<dbReference type="PANTHER" id="PTHR40037:SF1">
    <property type="entry name" value="PHOSPHOESTERASE SAOUHSC_00951-RELATED"/>
    <property type="match status" value="1"/>
</dbReference>
<feature type="active site" description="Proton acceptor" evidence="2">
    <location>
        <position position="115"/>
    </location>
</feature>
<dbReference type="Gene3D" id="3.90.1140.10">
    <property type="entry name" value="Cyclic phosphodiesterase"/>
    <property type="match status" value="1"/>
</dbReference>
<dbReference type="InterPro" id="IPR050580">
    <property type="entry name" value="2H_phosphoesterase_YjcG-like"/>
</dbReference>
<dbReference type="Proteomes" id="UP000215459">
    <property type="component" value="Unassembled WGS sequence"/>
</dbReference>
<dbReference type="AlphaFoldDB" id="A0A235B674"/>
<dbReference type="EC" id="3.1.-.-" evidence="2"/>
<dbReference type="NCBIfam" id="NF010223">
    <property type="entry name" value="PRK13679.1"/>
    <property type="match status" value="1"/>
</dbReference>
<dbReference type="InterPro" id="IPR022932">
    <property type="entry name" value="YjcG"/>
</dbReference>
<dbReference type="SUPFAM" id="SSF55144">
    <property type="entry name" value="LigT-like"/>
    <property type="match status" value="1"/>
</dbReference>
<proteinExistence type="inferred from homology"/>
<dbReference type="HAMAP" id="MF_01444">
    <property type="entry name" value="2H_phosphoesterase_YjcG"/>
    <property type="match status" value="1"/>
</dbReference>
<feature type="short sequence motif" description="HXTX 2" evidence="2">
    <location>
        <begin position="115"/>
        <end position="118"/>
    </location>
</feature>
<dbReference type="RefSeq" id="WP_094264463.1">
    <property type="nucleotide sequence ID" value="NZ_NOWF01000005.1"/>
</dbReference>
<evidence type="ECO:0000313" key="4">
    <source>
        <dbReference type="Proteomes" id="UP000215459"/>
    </source>
</evidence>
<protein>
    <recommendedName>
        <fullName evidence="2">Putative phosphoesterase CHM34_10040</fullName>
        <ecNumber evidence="2">3.1.-.-</ecNumber>
    </recommendedName>
</protein>
<name>A0A235B674_9BACL</name>
<keyword evidence="1 2" id="KW-0378">Hydrolase</keyword>
<dbReference type="PANTHER" id="PTHR40037">
    <property type="entry name" value="PHOSPHOESTERASE YJCG-RELATED"/>
    <property type="match status" value="1"/>
</dbReference>
<gene>
    <name evidence="3" type="ORF">CHM34_10040</name>
</gene>
<reference evidence="3 4" key="1">
    <citation type="submission" date="2017-07" db="EMBL/GenBank/DDBJ databases">
        <title>The genome sequence of Paludifilum halophilum highlights mechanisms for microbial adaptation to high salt environemnts.</title>
        <authorList>
            <person name="Belbahri L."/>
        </authorList>
    </citation>
    <scope>NUCLEOTIDE SEQUENCE [LARGE SCALE GENOMIC DNA]</scope>
    <source>
        <strain evidence="3 4">DSM 102817</strain>
    </source>
</reference>
<feature type="active site" description="Proton donor" evidence="2">
    <location>
        <position position="34"/>
    </location>
</feature>
<keyword evidence="4" id="KW-1185">Reference proteome</keyword>
<dbReference type="OrthoDB" id="1524661at2"/>
<evidence type="ECO:0000256" key="2">
    <source>
        <dbReference type="HAMAP-Rule" id="MF_01444"/>
    </source>
</evidence>
<dbReference type="InterPro" id="IPR009097">
    <property type="entry name" value="Cyclic_Pdiesterase"/>
</dbReference>
<dbReference type="EMBL" id="NOWF01000005">
    <property type="protein sequence ID" value="OYD07793.1"/>
    <property type="molecule type" value="Genomic_DNA"/>
</dbReference>
<feature type="short sequence motif" description="HXTX 1" evidence="2">
    <location>
        <begin position="34"/>
        <end position="37"/>
    </location>
</feature>
<accession>A0A235B674</accession>
<organism evidence="3 4">
    <name type="scientific">Paludifilum halophilum</name>
    <dbReference type="NCBI Taxonomy" id="1642702"/>
    <lineage>
        <taxon>Bacteria</taxon>
        <taxon>Bacillati</taxon>
        <taxon>Bacillota</taxon>
        <taxon>Bacilli</taxon>
        <taxon>Bacillales</taxon>
        <taxon>Thermoactinomycetaceae</taxon>
        <taxon>Paludifilum</taxon>
    </lineage>
</organism>
<comment type="caution">
    <text evidence="3">The sequence shown here is derived from an EMBL/GenBank/DDBJ whole genome shotgun (WGS) entry which is preliminary data.</text>
</comment>
<dbReference type="Pfam" id="PF13563">
    <property type="entry name" value="2_5_RNA_ligase2"/>
    <property type="match status" value="1"/>
</dbReference>
<sequence length="172" mass="20350">MKYGIAFFPDKKIQDIANSYRKRYDPHYALIPPHVTLKEAFEMDDEGLSQANSHLEKVSREIAPFLIHFPKLSTFHPTNNVIYIAVEETEAIKSLHEKINSGVLFHERRYAYIPHLTIGQEMPEDELHDVYGSLRMKRFELSTWVDRFHLMYQLENKSWTIYQTYLLRGSSE</sequence>
<comment type="similarity">
    <text evidence="2">Belongs to the 2H phosphoesterase superfamily. YjcG family.</text>
</comment>
<evidence type="ECO:0000313" key="3">
    <source>
        <dbReference type="EMBL" id="OYD07793.1"/>
    </source>
</evidence>
<dbReference type="GO" id="GO:0016788">
    <property type="term" value="F:hydrolase activity, acting on ester bonds"/>
    <property type="evidence" value="ECO:0007669"/>
    <property type="project" value="UniProtKB-UniRule"/>
</dbReference>
<evidence type="ECO:0000256" key="1">
    <source>
        <dbReference type="ARBA" id="ARBA00022801"/>
    </source>
</evidence>